<dbReference type="PRINTS" id="PR00778">
    <property type="entry name" value="HTHARSR"/>
</dbReference>
<dbReference type="Proteomes" id="UP000011922">
    <property type="component" value="Unassembled WGS sequence"/>
</dbReference>
<dbReference type="NCBIfam" id="NF033788">
    <property type="entry name" value="HTH_metalloreg"/>
    <property type="match status" value="1"/>
</dbReference>
<name>M5Q0I6_DESAF</name>
<protein>
    <submittedName>
        <fullName evidence="5">Transcriptional regulator, ArsR family</fullName>
    </submittedName>
</protein>
<dbReference type="PANTHER" id="PTHR33154:SF18">
    <property type="entry name" value="ARSENICAL RESISTANCE OPERON REPRESSOR"/>
    <property type="match status" value="1"/>
</dbReference>
<dbReference type="InterPro" id="IPR011991">
    <property type="entry name" value="ArsR-like_HTH"/>
</dbReference>
<reference evidence="5 6" key="1">
    <citation type="journal article" date="2013" name="Genome Announc.">
        <title>Draft Genome Sequence for Desulfovibrio africanus Strain PCS.</title>
        <authorList>
            <person name="Brown S.D."/>
            <person name="Utturkar S.M."/>
            <person name="Arkin A.P."/>
            <person name="Deutschbauer A.M."/>
            <person name="Elias D.A."/>
            <person name="Hazen T.C."/>
            <person name="Chakraborty R."/>
        </authorList>
    </citation>
    <scope>NUCLEOTIDE SEQUENCE [LARGE SCALE GENOMIC DNA]</scope>
    <source>
        <strain evidence="5 6">PCS</strain>
    </source>
</reference>
<evidence type="ECO:0000313" key="5">
    <source>
        <dbReference type="EMBL" id="EMG36731.1"/>
    </source>
</evidence>
<sequence length="146" mass="16624">MSARLDWECSVGLDGRFLSMIFAYPDMKINCEIFSSLFKALSEEIRLRILALLAFSAKGELCVCDIMSALDIPQSTASRHLAHLRGAGLVKGRRKGAWTYYRLVQDGEGPWKWLEQALNDLRRECPQIRQDLEALKRYLATKQVAC</sequence>
<dbReference type="SMART" id="SM00418">
    <property type="entry name" value="HTH_ARSR"/>
    <property type="match status" value="1"/>
</dbReference>
<dbReference type="PROSITE" id="PS50987">
    <property type="entry name" value="HTH_ARSR_2"/>
    <property type="match status" value="1"/>
</dbReference>
<dbReference type="CDD" id="cd00090">
    <property type="entry name" value="HTH_ARSR"/>
    <property type="match status" value="1"/>
</dbReference>
<keyword evidence="2" id="KW-0238">DNA-binding</keyword>
<dbReference type="PANTHER" id="PTHR33154">
    <property type="entry name" value="TRANSCRIPTIONAL REGULATOR, ARSR FAMILY"/>
    <property type="match status" value="1"/>
</dbReference>
<organism evidence="5 6">
    <name type="scientific">Desulfocurvibacter africanus PCS</name>
    <dbReference type="NCBI Taxonomy" id="1262666"/>
    <lineage>
        <taxon>Bacteria</taxon>
        <taxon>Pseudomonadati</taxon>
        <taxon>Thermodesulfobacteriota</taxon>
        <taxon>Desulfovibrionia</taxon>
        <taxon>Desulfovibrionales</taxon>
        <taxon>Desulfovibrionaceae</taxon>
        <taxon>Desulfocurvibacter</taxon>
    </lineage>
</organism>
<dbReference type="Pfam" id="PF01022">
    <property type="entry name" value="HTH_5"/>
    <property type="match status" value="1"/>
</dbReference>
<dbReference type="EMBL" id="AOSV01000027">
    <property type="protein sequence ID" value="EMG36731.1"/>
    <property type="molecule type" value="Genomic_DNA"/>
</dbReference>
<dbReference type="InterPro" id="IPR051081">
    <property type="entry name" value="HTH_MetalResp_TranReg"/>
</dbReference>
<dbReference type="SUPFAM" id="SSF46785">
    <property type="entry name" value="Winged helix' DNA-binding domain"/>
    <property type="match status" value="1"/>
</dbReference>
<evidence type="ECO:0000256" key="3">
    <source>
        <dbReference type="ARBA" id="ARBA00023163"/>
    </source>
</evidence>
<evidence type="ECO:0000256" key="1">
    <source>
        <dbReference type="ARBA" id="ARBA00023015"/>
    </source>
</evidence>
<gene>
    <name evidence="5" type="ORF">PCS_02426</name>
</gene>
<evidence type="ECO:0000313" key="6">
    <source>
        <dbReference type="Proteomes" id="UP000011922"/>
    </source>
</evidence>
<dbReference type="InterPro" id="IPR036390">
    <property type="entry name" value="WH_DNA-bd_sf"/>
</dbReference>
<dbReference type="InterPro" id="IPR001845">
    <property type="entry name" value="HTH_ArsR_DNA-bd_dom"/>
</dbReference>
<dbReference type="GO" id="GO:0003677">
    <property type="term" value="F:DNA binding"/>
    <property type="evidence" value="ECO:0007669"/>
    <property type="project" value="UniProtKB-KW"/>
</dbReference>
<evidence type="ECO:0000259" key="4">
    <source>
        <dbReference type="PROSITE" id="PS50987"/>
    </source>
</evidence>
<dbReference type="InterPro" id="IPR036388">
    <property type="entry name" value="WH-like_DNA-bd_sf"/>
</dbReference>
<evidence type="ECO:0000256" key="2">
    <source>
        <dbReference type="ARBA" id="ARBA00023125"/>
    </source>
</evidence>
<dbReference type="GO" id="GO:0003700">
    <property type="term" value="F:DNA-binding transcription factor activity"/>
    <property type="evidence" value="ECO:0007669"/>
    <property type="project" value="InterPro"/>
</dbReference>
<accession>M5Q0I6</accession>
<dbReference type="AlphaFoldDB" id="M5Q0I6"/>
<keyword evidence="1" id="KW-0805">Transcription regulation</keyword>
<feature type="domain" description="HTH arsR-type" evidence="4">
    <location>
        <begin position="26"/>
        <end position="125"/>
    </location>
</feature>
<keyword evidence="3" id="KW-0804">Transcription</keyword>
<proteinExistence type="predicted"/>
<dbReference type="PATRIC" id="fig|1262666.3.peg.2469"/>
<comment type="caution">
    <text evidence="5">The sequence shown here is derived from an EMBL/GenBank/DDBJ whole genome shotgun (WGS) entry which is preliminary data.</text>
</comment>
<dbReference type="RefSeq" id="WP_005987554.1">
    <property type="nucleotide sequence ID" value="NZ_AOSV01000027.1"/>
</dbReference>
<dbReference type="Gene3D" id="1.10.10.10">
    <property type="entry name" value="Winged helix-like DNA-binding domain superfamily/Winged helix DNA-binding domain"/>
    <property type="match status" value="1"/>
</dbReference>